<proteinExistence type="inferred from homology"/>
<comment type="catalytic activity">
    <reaction evidence="16 17">
        <text>di-trans,octa-cis-undecaprenyl diphosphate + H2O = di-trans,octa-cis-undecaprenyl phosphate + phosphate + H(+)</text>
        <dbReference type="Rhea" id="RHEA:28094"/>
        <dbReference type="ChEBI" id="CHEBI:15377"/>
        <dbReference type="ChEBI" id="CHEBI:15378"/>
        <dbReference type="ChEBI" id="CHEBI:43474"/>
        <dbReference type="ChEBI" id="CHEBI:58405"/>
        <dbReference type="ChEBI" id="CHEBI:60392"/>
        <dbReference type="EC" id="3.6.1.27"/>
    </reaction>
</comment>
<keyword evidence="7 17" id="KW-0378">Hydrolase</keyword>
<dbReference type="EMBL" id="JACHVT010000006">
    <property type="protein sequence ID" value="MBB2987677.1"/>
    <property type="molecule type" value="Genomic_DNA"/>
</dbReference>
<keyword evidence="11 17" id="KW-0472">Membrane</keyword>
<dbReference type="RefSeq" id="WP_121032215.1">
    <property type="nucleotide sequence ID" value="NZ_JACHVT010000006.1"/>
</dbReference>
<comment type="function">
    <text evidence="17">Catalyzes the dephosphorylation of undecaprenyl diphosphate (UPP). Confers resistance to bacitracin.</text>
</comment>
<evidence type="ECO:0000256" key="16">
    <source>
        <dbReference type="ARBA" id="ARBA00047594"/>
    </source>
</evidence>
<comment type="subcellular location">
    <subcellularLocation>
        <location evidence="1 17">Cell membrane</location>
        <topology evidence="1 17">Multi-pass membrane protein</topology>
    </subcellularLocation>
</comment>
<dbReference type="GO" id="GO:0005886">
    <property type="term" value="C:plasma membrane"/>
    <property type="evidence" value="ECO:0007669"/>
    <property type="project" value="UniProtKB-SubCell"/>
</dbReference>
<dbReference type="EC" id="3.6.1.27" evidence="3 17"/>
<feature type="transmembrane region" description="Helical" evidence="17">
    <location>
        <begin position="93"/>
        <end position="115"/>
    </location>
</feature>
<dbReference type="InterPro" id="IPR003824">
    <property type="entry name" value="UppP"/>
</dbReference>
<evidence type="ECO:0000256" key="10">
    <source>
        <dbReference type="ARBA" id="ARBA00022989"/>
    </source>
</evidence>
<dbReference type="GO" id="GO:0009252">
    <property type="term" value="P:peptidoglycan biosynthetic process"/>
    <property type="evidence" value="ECO:0007669"/>
    <property type="project" value="UniProtKB-KW"/>
</dbReference>
<dbReference type="HAMAP" id="MF_01006">
    <property type="entry name" value="Undec_diphosphatase"/>
    <property type="match status" value="1"/>
</dbReference>
<evidence type="ECO:0000256" key="11">
    <source>
        <dbReference type="ARBA" id="ARBA00023136"/>
    </source>
</evidence>
<evidence type="ECO:0000256" key="8">
    <source>
        <dbReference type="ARBA" id="ARBA00022960"/>
    </source>
</evidence>
<dbReference type="Proteomes" id="UP000278440">
    <property type="component" value="Unassembled WGS sequence"/>
</dbReference>
<evidence type="ECO:0000256" key="3">
    <source>
        <dbReference type="ARBA" id="ARBA00012374"/>
    </source>
</evidence>
<comment type="similarity">
    <text evidence="2 17">Belongs to the UppP family.</text>
</comment>
<evidence type="ECO:0000256" key="4">
    <source>
        <dbReference type="ARBA" id="ARBA00021581"/>
    </source>
</evidence>
<feature type="transmembrane region" description="Helical" evidence="17">
    <location>
        <begin position="264"/>
        <end position="285"/>
    </location>
</feature>
<keyword evidence="13 17" id="KW-0961">Cell wall biogenesis/degradation</keyword>
<accession>A0A495XY30</accession>
<comment type="caution">
    <text evidence="19">The sequence shown here is derived from an EMBL/GenBank/DDBJ whole genome shotgun (WGS) entry which is preliminary data.</text>
</comment>
<dbReference type="AlphaFoldDB" id="A0A495XY30"/>
<dbReference type="OrthoDB" id="9808289at2"/>
<keyword evidence="10 17" id="KW-1133">Transmembrane helix</keyword>
<dbReference type="GO" id="GO:0071555">
    <property type="term" value="P:cell wall organization"/>
    <property type="evidence" value="ECO:0007669"/>
    <property type="project" value="UniProtKB-KW"/>
</dbReference>
<reference evidence="19 20" key="1">
    <citation type="submission" date="2018-10" db="EMBL/GenBank/DDBJ databases">
        <title>Sequencing the genomes of 1000 actinobacteria strains.</title>
        <authorList>
            <person name="Klenk H.-P."/>
        </authorList>
    </citation>
    <scope>NUCLEOTIDE SEQUENCE [LARGE SCALE GENOMIC DNA]</scope>
    <source>
        <strain evidence="19 20">DSM 44267</strain>
    </source>
</reference>
<keyword evidence="6 17" id="KW-0812">Transmembrane</keyword>
<dbReference type="GO" id="GO:0046677">
    <property type="term" value="P:response to antibiotic"/>
    <property type="evidence" value="ECO:0007669"/>
    <property type="project" value="UniProtKB-UniRule"/>
</dbReference>
<evidence type="ECO:0000256" key="7">
    <source>
        <dbReference type="ARBA" id="ARBA00022801"/>
    </source>
</evidence>
<dbReference type="NCBIfam" id="NF001392">
    <property type="entry name" value="PRK00281.2-1"/>
    <property type="match status" value="1"/>
</dbReference>
<gene>
    <name evidence="17" type="primary">uppP</name>
    <name evidence="19" type="ORF">DFJ68_1500</name>
    <name evidence="18" type="ORF">FHW14_002863</name>
</gene>
<feature type="transmembrane region" description="Helical" evidence="17">
    <location>
        <begin position="121"/>
        <end position="138"/>
    </location>
</feature>
<evidence type="ECO:0000256" key="9">
    <source>
        <dbReference type="ARBA" id="ARBA00022984"/>
    </source>
</evidence>
<evidence type="ECO:0000256" key="6">
    <source>
        <dbReference type="ARBA" id="ARBA00022692"/>
    </source>
</evidence>
<feature type="transmembrane region" description="Helical" evidence="17">
    <location>
        <begin position="225"/>
        <end position="252"/>
    </location>
</feature>
<evidence type="ECO:0000256" key="13">
    <source>
        <dbReference type="ARBA" id="ARBA00023316"/>
    </source>
</evidence>
<evidence type="ECO:0000256" key="2">
    <source>
        <dbReference type="ARBA" id="ARBA00010621"/>
    </source>
</evidence>
<dbReference type="NCBIfam" id="TIGR00753">
    <property type="entry name" value="undec_PP_bacA"/>
    <property type="match status" value="1"/>
</dbReference>
<dbReference type="GO" id="GO:0050380">
    <property type="term" value="F:undecaprenyl-diphosphatase activity"/>
    <property type="evidence" value="ECO:0007669"/>
    <property type="project" value="UniProtKB-UniRule"/>
</dbReference>
<dbReference type="PANTHER" id="PTHR30622">
    <property type="entry name" value="UNDECAPRENYL-DIPHOSPHATASE"/>
    <property type="match status" value="1"/>
</dbReference>
<evidence type="ECO:0000256" key="17">
    <source>
        <dbReference type="HAMAP-Rule" id="MF_01006"/>
    </source>
</evidence>
<protein>
    <recommendedName>
        <fullName evidence="4 17">Undecaprenyl-diphosphatase</fullName>
        <ecNumber evidence="3 17">3.6.1.27</ecNumber>
    </recommendedName>
    <alternativeName>
        <fullName evidence="15 17">Bacitracin resistance protein</fullName>
    </alternativeName>
    <alternativeName>
        <fullName evidence="14 17">Undecaprenyl pyrophosphate phosphatase</fullName>
    </alternativeName>
</protein>
<dbReference type="EMBL" id="RBXT01000001">
    <property type="protein sequence ID" value="RKT78065.1"/>
    <property type="molecule type" value="Genomic_DNA"/>
</dbReference>
<keyword evidence="8 17" id="KW-0133">Cell shape</keyword>
<evidence type="ECO:0000313" key="21">
    <source>
        <dbReference type="Proteomes" id="UP000590811"/>
    </source>
</evidence>
<keyword evidence="9 17" id="KW-0573">Peptidoglycan synthesis</keyword>
<comment type="miscellaneous">
    <text evidence="17">Bacitracin is thought to be involved in the inhibition of peptidoglycan synthesis by sequestering undecaprenyl diphosphate, thereby reducing the pool of lipid carrier available.</text>
</comment>
<name>A0A495XY30_9MICO</name>
<evidence type="ECO:0000313" key="20">
    <source>
        <dbReference type="Proteomes" id="UP000278440"/>
    </source>
</evidence>
<feature type="transmembrane region" description="Helical" evidence="17">
    <location>
        <begin position="46"/>
        <end position="65"/>
    </location>
</feature>
<dbReference type="Pfam" id="PF02673">
    <property type="entry name" value="BacA"/>
    <property type="match status" value="1"/>
</dbReference>
<dbReference type="Proteomes" id="UP000590811">
    <property type="component" value="Unassembled WGS sequence"/>
</dbReference>
<evidence type="ECO:0000256" key="12">
    <source>
        <dbReference type="ARBA" id="ARBA00023251"/>
    </source>
</evidence>
<reference evidence="18 21" key="2">
    <citation type="submission" date="2020-08" db="EMBL/GenBank/DDBJ databases">
        <title>Genomic Encyclopedia of Type Strains, Phase IV (KMG-V): Genome sequencing to study the core and pangenomes of soil and plant-associated prokaryotes.</title>
        <authorList>
            <person name="Whitman W."/>
        </authorList>
    </citation>
    <scope>NUCLEOTIDE SEQUENCE [LARGE SCALE GENOMIC DNA]</scope>
    <source>
        <strain evidence="18 21">B3ACCR2</strain>
    </source>
</reference>
<evidence type="ECO:0000256" key="1">
    <source>
        <dbReference type="ARBA" id="ARBA00004651"/>
    </source>
</evidence>
<evidence type="ECO:0000313" key="19">
    <source>
        <dbReference type="EMBL" id="RKT78065.1"/>
    </source>
</evidence>
<keyword evidence="20" id="KW-1185">Reference proteome</keyword>
<sequence length="286" mass="30176">MADLSYLDSVILGVVEGLTEYLPVSSTGHLTITEKLLGLEVNDPAVTAYTAVIQLGAIAATLLFFHKDIIRFARAWFRGLANADARRDPDYGLAWAVVIGSIPVGIVGFALRGLISGGLRSLWVVAAALLLWSVVMVVSERVYARHEKAGTTRGEHSVTPVDGVVIGLVQCFSLIPGVSRSGATISMGIARGIDRLTATRLSFFLAIPALTAAGLFQAVDERDNLVTFGVGPVLVGIVVAFVVAYASIAWLLRFVASNSLLPFVWYRVALGVVLAGVLAAGLISAT</sequence>
<feature type="transmembrane region" description="Helical" evidence="17">
    <location>
        <begin position="201"/>
        <end position="219"/>
    </location>
</feature>
<dbReference type="PANTHER" id="PTHR30622:SF3">
    <property type="entry name" value="UNDECAPRENYL-DIPHOSPHATASE"/>
    <property type="match status" value="1"/>
</dbReference>
<dbReference type="GO" id="GO:0008360">
    <property type="term" value="P:regulation of cell shape"/>
    <property type="evidence" value="ECO:0007669"/>
    <property type="project" value="UniProtKB-KW"/>
</dbReference>
<keyword evidence="5 17" id="KW-1003">Cell membrane</keyword>
<evidence type="ECO:0000256" key="14">
    <source>
        <dbReference type="ARBA" id="ARBA00032707"/>
    </source>
</evidence>
<organism evidence="19 20">
    <name type="scientific">Terracoccus luteus</name>
    <dbReference type="NCBI Taxonomy" id="53356"/>
    <lineage>
        <taxon>Bacteria</taxon>
        <taxon>Bacillati</taxon>
        <taxon>Actinomycetota</taxon>
        <taxon>Actinomycetes</taxon>
        <taxon>Micrococcales</taxon>
        <taxon>Intrasporangiaceae</taxon>
        <taxon>Terracoccus</taxon>
    </lineage>
</organism>
<keyword evidence="12 17" id="KW-0046">Antibiotic resistance</keyword>
<evidence type="ECO:0000256" key="15">
    <source>
        <dbReference type="ARBA" id="ARBA00032932"/>
    </source>
</evidence>
<evidence type="ECO:0000256" key="5">
    <source>
        <dbReference type="ARBA" id="ARBA00022475"/>
    </source>
</evidence>
<evidence type="ECO:0000313" key="18">
    <source>
        <dbReference type="EMBL" id="MBB2987677.1"/>
    </source>
</evidence>